<comment type="similarity">
    <text evidence="1">Belongs to the SAPS family.</text>
</comment>
<evidence type="ECO:0000313" key="5">
    <source>
        <dbReference type="Proteomes" id="UP000825935"/>
    </source>
</evidence>
<feature type="compositionally biased region" description="Polar residues" evidence="3">
    <location>
        <begin position="618"/>
        <end position="630"/>
    </location>
</feature>
<sequence>MFWRMASLSTTHPVESLLDKEGFTLEELLDENELIQECKALNPRLMNFLRGKSQIQQLVKYIVEEPEDGCDCKRAFKYPYIACEIITCEIEVILKNLVEDEQIMDLLFSFLEPDHSHGVLLAGYFSKVVITLLGRKPKGVMRYLKERKTTLKKFVDLISITSIMEVVVRLVEADNTMRLHNEDWLSETDILELIMDKLSPHNGSEEHANAASTLTIISGLSQSKIAAKLASPSVIAKLFHYASEEPRSQSALVHCLSVCISILEPKKYVMGEMGRLQQVADSQVTANLQTIDGMLQKLEKTFHADPLLQIYHGDSNLIGDLLQLLDVGADEKSLPTTYGELHPPLGTHRLKIIEFLSVLIRANSETVRKELVRMGAIQQIVKLFFDYPFNNSLHHHVGNIILSCIDSNRKLLVDHILVDCDLVARLVQVNENPFLVNSNNQPTRTMPHKVAPKAGNLGHLTRIANKLLSNADIRARLQENPLWLKWQTEVLQKRNSIENIGIWTCGRPNTVRDWQTDIDDERFLEKDPDISMMASNLTRGIYRYGIDNEDSDELQGIKADERDDDDVFFDEESAKVVISSLRFRDQDSDHSEDGSVPGANWFSYSGDRTTDAMEHLPPSNTSSKDAQASTRSKDEVFGEDKPMDNTMLLYDSSGSQNDGVSAAINTKRQGMNDRGAVVNELGFNVESLGVLENVLLQDEQSDVEALSIRPALTDWRDLSTMDTRTDSDEHPSKSPAAGQSKWPTIASVNQRAGKQQESRTGYLEATNSLKDTSTSNALHDHDQLCEPLFDGTVQFVGVEIEGTAKAMEYALREGIVGEAGPILPVTGNLKKAPKIEPPSDEDADPGFSDVNYWKSNYGRTDTELDGL</sequence>
<dbReference type="PANTHER" id="PTHR12634">
    <property type="entry name" value="SIT4 YEAST -ASSOCIATING PROTEIN-RELATED"/>
    <property type="match status" value="1"/>
</dbReference>
<dbReference type="OMA" id="NSQMQDE"/>
<feature type="compositionally biased region" description="Polar residues" evidence="3">
    <location>
        <begin position="746"/>
        <end position="761"/>
    </location>
</feature>
<evidence type="ECO:0000313" key="4">
    <source>
        <dbReference type="EMBL" id="KAH7290056.1"/>
    </source>
</evidence>
<dbReference type="AlphaFoldDB" id="A0A8T2R199"/>
<gene>
    <name evidence="4" type="ORF">KP509_30G030200</name>
</gene>
<feature type="compositionally biased region" description="Basic and acidic residues" evidence="3">
    <location>
        <begin position="719"/>
        <end position="732"/>
    </location>
</feature>
<evidence type="ECO:0000256" key="3">
    <source>
        <dbReference type="SAM" id="MobiDB-lite"/>
    </source>
</evidence>
<organism evidence="4 5">
    <name type="scientific">Ceratopteris richardii</name>
    <name type="common">Triangle waterfern</name>
    <dbReference type="NCBI Taxonomy" id="49495"/>
    <lineage>
        <taxon>Eukaryota</taxon>
        <taxon>Viridiplantae</taxon>
        <taxon>Streptophyta</taxon>
        <taxon>Embryophyta</taxon>
        <taxon>Tracheophyta</taxon>
        <taxon>Polypodiopsida</taxon>
        <taxon>Polypodiidae</taxon>
        <taxon>Polypodiales</taxon>
        <taxon>Pteridineae</taxon>
        <taxon>Pteridaceae</taxon>
        <taxon>Parkerioideae</taxon>
        <taxon>Ceratopteris</taxon>
    </lineage>
</organism>
<evidence type="ECO:0000256" key="2">
    <source>
        <dbReference type="ARBA" id="ARBA00023306"/>
    </source>
</evidence>
<dbReference type="EMBL" id="CM035435">
    <property type="protein sequence ID" value="KAH7290056.1"/>
    <property type="molecule type" value="Genomic_DNA"/>
</dbReference>
<feature type="compositionally biased region" description="Basic and acidic residues" evidence="3">
    <location>
        <begin position="631"/>
        <end position="643"/>
    </location>
</feature>
<comment type="caution">
    <text evidence="4">The sequence shown here is derived from an EMBL/GenBank/DDBJ whole genome shotgun (WGS) entry which is preliminary data.</text>
</comment>
<dbReference type="SUPFAM" id="SSF48371">
    <property type="entry name" value="ARM repeat"/>
    <property type="match status" value="1"/>
</dbReference>
<dbReference type="Proteomes" id="UP000825935">
    <property type="component" value="Chromosome 30"/>
</dbReference>
<name>A0A8T2R199_CERRI</name>
<keyword evidence="2" id="KW-0131">Cell cycle</keyword>
<protein>
    <recommendedName>
        <fullName evidence="6">SIT4 phosphatase-associated family protein</fullName>
    </recommendedName>
</protein>
<reference evidence="4" key="1">
    <citation type="submission" date="2021-08" db="EMBL/GenBank/DDBJ databases">
        <title>WGS assembly of Ceratopteris richardii.</title>
        <authorList>
            <person name="Marchant D.B."/>
            <person name="Chen G."/>
            <person name="Jenkins J."/>
            <person name="Shu S."/>
            <person name="Leebens-Mack J."/>
            <person name="Grimwood J."/>
            <person name="Schmutz J."/>
            <person name="Soltis P."/>
            <person name="Soltis D."/>
            <person name="Chen Z.-H."/>
        </authorList>
    </citation>
    <scope>NUCLEOTIDE SEQUENCE</scope>
    <source>
        <strain evidence="4">Whitten #5841</strain>
        <tissue evidence="4">Leaf</tissue>
    </source>
</reference>
<evidence type="ECO:0008006" key="6">
    <source>
        <dbReference type="Google" id="ProtNLM"/>
    </source>
</evidence>
<keyword evidence="5" id="KW-1185">Reference proteome</keyword>
<feature type="region of interest" description="Disordered" evidence="3">
    <location>
        <begin position="719"/>
        <end position="761"/>
    </location>
</feature>
<dbReference type="InterPro" id="IPR016024">
    <property type="entry name" value="ARM-type_fold"/>
</dbReference>
<proteinExistence type="inferred from homology"/>
<dbReference type="GO" id="GO:0019903">
    <property type="term" value="F:protein phosphatase binding"/>
    <property type="evidence" value="ECO:0007669"/>
    <property type="project" value="InterPro"/>
</dbReference>
<dbReference type="OrthoDB" id="295029at2759"/>
<accession>A0A8T2R199</accession>
<dbReference type="PANTHER" id="PTHR12634:SF8">
    <property type="entry name" value="FIERY MOUNTAIN, ISOFORM D"/>
    <property type="match status" value="1"/>
</dbReference>
<evidence type="ECO:0000256" key="1">
    <source>
        <dbReference type="ARBA" id="ARBA00006180"/>
    </source>
</evidence>
<feature type="region of interest" description="Disordered" evidence="3">
    <location>
        <begin position="585"/>
        <end position="643"/>
    </location>
</feature>
<dbReference type="Pfam" id="PF04499">
    <property type="entry name" value="SAPS"/>
    <property type="match status" value="1"/>
</dbReference>
<dbReference type="GO" id="GO:0019888">
    <property type="term" value="F:protein phosphatase regulator activity"/>
    <property type="evidence" value="ECO:0007669"/>
    <property type="project" value="TreeGrafter"/>
</dbReference>
<dbReference type="InterPro" id="IPR007587">
    <property type="entry name" value="SAPS"/>
</dbReference>